<dbReference type="AlphaFoldDB" id="A0A2T5MCD5"/>
<gene>
    <name evidence="1" type="ORF">CJD38_14835</name>
</gene>
<dbReference type="Proteomes" id="UP000244248">
    <property type="component" value="Unassembled WGS sequence"/>
</dbReference>
<evidence type="ECO:0008006" key="3">
    <source>
        <dbReference type="Google" id="ProtNLM"/>
    </source>
</evidence>
<comment type="caution">
    <text evidence="1">The sequence shown here is derived from an EMBL/GenBank/DDBJ whole genome shotgun (WGS) entry which is preliminary data.</text>
</comment>
<name>A0A2T5MCD5_9GAMM</name>
<reference evidence="1 2" key="1">
    <citation type="submission" date="2018-04" db="EMBL/GenBank/DDBJ databases">
        <title>Novel species isolated from glacier.</title>
        <authorList>
            <person name="Liu Q."/>
            <person name="Xin Y.-H."/>
        </authorList>
    </citation>
    <scope>NUCLEOTIDE SEQUENCE [LARGE SCALE GENOMIC DNA]</scope>
    <source>
        <strain evidence="1 2">GT1R17</strain>
    </source>
</reference>
<organism evidence="1 2">
    <name type="scientific">Stenotrophobium rhamnosiphilum</name>
    <dbReference type="NCBI Taxonomy" id="2029166"/>
    <lineage>
        <taxon>Bacteria</taxon>
        <taxon>Pseudomonadati</taxon>
        <taxon>Pseudomonadota</taxon>
        <taxon>Gammaproteobacteria</taxon>
        <taxon>Nevskiales</taxon>
        <taxon>Nevskiaceae</taxon>
        <taxon>Stenotrophobium</taxon>
    </lineage>
</organism>
<protein>
    <recommendedName>
        <fullName evidence="3">TonB C-terminal domain-containing protein</fullName>
    </recommendedName>
</protein>
<sequence length="130" mass="14445">MLAVACAANNRSAWTDSNGYSYWTDKNGVVHDDRSACRRNKEINEGFETARSMLTDATDRESNEASIKLVMISLVIKGSGDFEDVKVLSSSLKSDEALAKVVNIVSKVKMKPVDCGDFTVPRYPLRFVYK</sequence>
<evidence type="ECO:0000313" key="1">
    <source>
        <dbReference type="EMBL" id="PTU30225.1"/>
    </source>
</evidence>
<evidence type="ECO:0000313" key="2">
    <source>
        <dbReference type="Proteomes" id="UP000244248"/>
    </source>
</evidence>
<dbReference type="EMBL" id="QANS01000006">
    <property type="protein sequence ID" value="PTU30225.1"/>
    <property type="molecule type" value="Genomic_DNA"/>
</dbReference>
<keyword evidence="2" id="KW-1185">Reference proteome</keyword>
<proteinExistence type="predicted"/>
<accession>A0A2T5MCD5</accession>